<dbReference type="GO" id="GO:0008179">
    <property type="term" value="F:adenylate cyclase binding"/>
    <property type="evidence" value="ECO:0007669"/>
    <property type="project" value="TreeGrafter"/>
</dbReference>
<dbReference type="GO" id="GO:0003779">
    <property type="term" value="F:actin binding"/>
    <property type="evidence" value="ECO:0007669"/>
    <property type="project" value="InterPro"/>
</dbReference>
<gene>
    <name evidence="9" type="primary">cap2</name>
</gene>
<dbReference type="InterPro" id="IPR036222">
    <property type="entry name" value="CAP_N_sf"/>
</dbReference>
<evidence type="ECO:0000313" key="8">
    <source>
        <dbReference type="Proteomes" id="UP000515152"/>
    </source>
</evidence>
<accession>A0A6P8H337</accession>
<dbReference type="GO" id="GO:0019933">
    <property type="term" value="P:cAMP-mediated signaling"/>
    <property type="evidence" value="ECO:0007669"/>
    <property type="project" value="TreeGrafter"/>
</dbReference>
<dbReference type="SUPFAM" id="SSF101278">
    <property type="entry name" value="N-terminal domain of adenylylcyclase associated protein, CAP"/>
    <property type="match status" value="1"/>
</dbReference>
<dbReference type="InterPro" id="IPR001837">
    <property type="entry name" value="Adenylate_cyclase-assoc_CAP"/>
</dbReference>
<dbReference type="InterPro" id="IPR013912">
    <property type="entry name" value="Adenylate_cyclase-assoc_CAP_C"/>
</dbReference>
<dbReference type="InterPro" id="IPR018106">
    <property type="entry name" value="CAP_CS_N"/>
</dbReference>
<evidence type="ECO:0000256" key="3">
    <source>
        <dbReference type="ARBA" id="ARBA00022475"/>
    </source>
</evidence>
<dbReference type="KEGG" id="char:105905318"/>
<dbReference type="FunFam" id="1.25.40.330:FF:000001">
    <property type="entry name" value="Adenylyl cyclase-associated protein"/>
    <property type="match status" value="1"/>
</dbReference>
<sequence length="475" mass="52645">MERLVERLENAVIRLEKVSVKLQGQGMANGDILNGINGALSEWMEAFDVLLKGPVAEYMKHSRAIGDDVAQHAEMVNNALQVERAFLKMASTHQEPAQQMELADLLRPVSEQIQEVQSFREKHRGSSLFNHLSAVSESIPALGWVAMGQKPGPYVKEMNDAAIFYTNRVLKDYKDSDPRHVDWVHSYLSIWTEMQLFIKQYHATGLAWSSTGPMAPASLSSHAHSGPCPPPPPPPPPPGPPPVFTNEEGPKQDAPAAQRSALFAALNQGEAITKGLKHVGENQKTHKNPVLRTQGGSQQASPSKSKHHGSSKKKQNKKHPPLLELEGKKWRVEYYEQTHDLIIDETELKQVVYIFSCNNSTIHIKGKVNSIIMDNCKKLGLVFDNAVGIVEVINSKDVKLQVMGKVPTMSINKTEGCQVYLSKEALDCEIVSAKSSEMNILIPQGDDYKEFPVPEQFKTVWDGSRLVTEPTEIAG</sequence>
<evidence type="ECO:0000256" key="5">
    <source>
        <dbReference type="RuleBase" id="RU000647"/>
    </source>
</evidence>
<dbReference type="Gene3D" id="1.25.40.330">
    <property type="entry name" value="Adenylate cyclase-associated CAP, N-terminal domain"/>
    <property type="match status" value="1"/>
</dbReference>
<dbReference type="PROSITE" id="PS01088">
    <property type="entry name" value="CAP_1"/>
    <property type="match status" value="1"/>
</dbReference>
<dbReference type="PROSITE" id="PS51329">
    <property type="entry name" value="C_CAP_COFACTOR_C"/>
    <property type="match status" value="1"/>
</dbReference>
<keyword evidence="3" id="KW-1003">Cell membrane</keyword>
<dbReference type="Pfam" id="PF21938">
    <property type="entry name" value="CAP_N"/>
    <property type="match status" value="1"/>
</dbReference>
<dbReference type="GO" id="GO:0005737">
    <property type="term" value="C:cytoplasm"/>
    <property type="evidence" value="ECO:0007669"/>
    <property type="project" value="TreeGrafter"/>
</dbReference>
<name>A0A6P8H337_CLUHA</name>
<dbReference type="RefSeq" id="XP_031442062.1">
    <property type="nucleotide sequence ID" value="XM_031586202.2"/>
</dbReference>
<feature type="region of interest" description="Disordered" evidence="6">
    <location>
        <begin position="215"/>
        <end position="256"/>
    </location>
</feature>
<keyword evidence="8" id="KW-1185">Reference proteome</keyword>
<evidence type="ECO:0000256" key="4">
    <source>
        <dbReference type="ARBA" id="ARBA00023136"/>
    </source>
</evidence>
<feature type="region of interest" description="Disordered" evidence="6">
    <location>
        <begin position="278"/>
        <end position="323"/>
    </location>
</feature>
<comment type="similarity">
    <text evidence="2 5">Belongs to the CAP family.</text>
</comment>
<proteinExistence type="inferred from homology"/>
<dbReference type="AlphaFoldDB" id="A0A6P8H337"/>
<evidence type="ECO:0000256" key="6">
    <source>
        <dbReference type="SAM" id="MobiDB-lite"/>
    </source>
</evidence>
<dbReference type="GO" id="GO:0005886">
    <property type="term" value="C:plasma membrane"/>
    <property type="evidence" value="ECO:0007669"/>
    <property type="project" value="UniProtKB-SubCell"/>
</dbReference>
<dbReference type="Gene3D" id="2.160.20.70">
    <property type="match status" value="1"/>
</dbReference>
<dbReference type="Pfam" id="PF01213">
    <property type="entry name" value="CAP_N-CM"/>
    <property type="match status" value="1"/>
</dbReference>
<dbReference type="FunFam" id="2.160.20.70:FF:000001">
    <property type="entry name" value="Adenylyl cyclase-associated protein"/>
    <property type="match status" value="1"/>
</dbReference>
<dbReference type="InterPro" id="IPR036223">
    <property type="entry name" value="CAP_C_sf"/>
</dbReference>
<evidence type="ECO:0000259" key="7">
    <source>
        <dbReference type="PROSITE" id="PS51329"/>
    </source>
</evidence>
<dbReference type="GO" id="GO:0007015">
    <property type="term" value="P:actin filament organization"/>
    <property type="evidence" value="ECO:0007669"/>
    <property type="project" value="TreeGrafter"/>
</dbReference>
<dbReference type="Proteomes" id="UP000515152">
    <property type="component" value="Chromosome 19"/>
</dbReference>
<dbReference type="InterPro" id="IPR013992">
    <property type="entry name" value="Adenylate_cyclase-assoc_CAP_N"/>
</dbReference>
<feature type="domain" description="C-CAP/cofactor C-like" evidence="7">
    <location>
        <begin position="320"/>
        <end position="453"/>
    </location>
</feature>
<organism evidence="8 9">
    <name type="scientific">Clupea harengus</name>
    <name type="common">Atlantic herring</name>
    <dbReference type="NCBI Taxonomy" id="7950"/>
    <lineage>
        <taxon>Eukaryota</taxon>
        <taxon>Metazoa</taxon>
        <taxon>Chordata</taxon>
        <taxon>Craniata</taxon>
        <taxon>Vertebrata</taxon>
        <taxon>Euteleostomi</taxon>
        <taxon>Actinopterygii</taxon>
        <taxon>Neopterygii</taxon>
        <taxon>Teleostei</taxon>
        <taxon>Clupei</taxon>
        <taxon>Clupeiformes</taxon>
        <taxon>Clupeoidei</taxon>
        <taxon>Clupeidae</taxon>
        <taxon>Clupea</taxon>
    </lineage>
</organism>
<dbReference type="PROSITE" id="PS01089">
    <property type="entry name" value="CAP_2"/>
    <property type="match status" value="1"/>
</dbReference>
<dbReference type="InterPro" id="IPR017901">
    <property type="entry name" value="C-CAP_CF_C-like"/>
</dbReference>
<dbReference type="OrthoDB" id="1601at2759"/>
<dbReference type="InterPro" id="IPR028417">
    <property type="entry name" value="CAP_CS_C"/>
</dbReference>
<dbReference type="PANTHER" id="PTHR10652">
    <property type="entry name" value="ADENYLYL CYCLASE-ASSOCIATED PROTEIN"/>
    <property type="match status" value="1"/>
</dbReference>
<dbReference type="InterPro" id="IPR053950">
    <property type="entry name" value="CAP_N"/>
</dbReference>
<dbReference type="InterPro" id="IPR016098">
    <property type="entry name" value="CAP/MinC_C"/>
</dbReference>
<dbReference type="PANTHER" id="PTHR10652:SF24">
    <property type="entry name" value="ADENYLYL CYCLASE-ASSOCIATED PROTEIN"/>
    <property type="match status" value="1"/>
</dbReference>
<evidence type="ECO:0000313" key="9">
    <source>
        <dbReference type="RefSeq" id="XP_031442062.1"/>
    </source>
</evidence>
<evidence type="ECO:0000256" key="1">
    <source>
        <dbReference type="ARBA" id="ARBA00004202"/>
    </source>
</evidence>
<feature type="compositionally biased region" description="Pro residues" evidence="6">
    <location>
        <begin position="227"/>
        <end position="243"/>
    </location>
</feature>
<dbReference type="CTD" id="10486"/>
<dbReference type="Pfam" id="PF08603">
    <property type="entry name" value="CAP_C"/>
    <property type="match status" value="1"/>
</dbReference>
<keyword evidence="4" id="KW-0472">Membrane</keyword>
<evidence type="ECO:0000256" key="2">
    <source>
        <dbReference type="ARBA" id="ARBA00007659"/>
    </source>
</evidence>
<reference evidence="9" key="1">
    <citation type="submission" date="2025-08" db="UniProtKB">
        <authorList>
            <consortium name="RefSeq"/>
        </authorList>
    </citation>
    <scope>IDENTIFICATION</scope>
</reference>
<feature type="compositionally biased region" description="Basic residues" evidence="6">
    <location>
        <begin position="304"/>
        <end position="320"/>
    </location>
</feature>
<dbReference type="GeneID" id="105905318"/>
<dbReference type="SMART" id="SM00673">
    <property type="entry name" value="CARP"/>
    <property type="match status" value="2"/>
</dbReference>
<dbReference type="InterPro" id="IPR006599">
    <property type="entry name" value="CARP_motif"/>
</dbReference>
<dbReference type="GO" id="GO:0000902">
    <property type="term" value="P:cell morphogenesis"/>
    <property type="evidence" value="ECO:0007669"/>
    <property type="project" value="TreeGrafter"/>
</dbReference>
<protein>
    <recommendedName>
        <fullName evidence="5">Adenylyl cyclase-associated protein</fullName>
    </recommendedName>
</protein>
<dbReference type="SUPFAM" id="SSF69340">
    <property type="entry name" value="C-terminal domain of adenylylcyclase associated protein"/>
    <property type="match status" value="1"/>
</dbReference>
<comment type="subcellular location">
    <subcellularLocation>
        <location evidence="1">Cell membrane</location>
        <topology evidence="1">Peripheral membrane protein</topology>
    </subcellularLocation>
</comment>